<dbReference type="Proteomes" id="UP000586042">
    <property type="component" value="Unassembled WGS sequence"/>
</dbReference>
<evidence type="ECO:0000259" key="3">
    <source>
        <dbReference type="Pfam" id="PF17853"/>
    </source>
</evidence>
<reference evidence="4 5" key="1">
    <citation type="submission" date="2020-06" db="EMBL/GenBank/DDBJ databases">
        <title>Nonomuraea sp. SMC257, a novel actinomycete isolated from soil.</title>
        <authorList>
            <person name="Chanama M."/>
        </authorList>
    </citation>
    <scope>NUCLEOTIDE SEQUENCE [LARGE SCALE GENOMIC DNA]</scope>
    <source>
        <strain evidence="4 5">SMC257</strain>
    </source>
</reference>
<dbReference type="Gene3D" id="1.10.10.2840">
    <property type="entry name" value="PucR C-terminal helix-turn-helix domain"/>
    <property type="match status" value="1"/>
</dbReference>
<dbReference type="EMBL" id="JABWGN010000002">
    <property type="protein sequence ID" value="NUW30803.1"/>
    <property type="molecule type" value="Genomic_DNA"/>
</dbReference>
<gene>
    <name evidence="4" type="ORF">HTZ77_05125</name>
</gene>
<dbReference type="PANTHER" id="PTHR33744:SF17">
    <property type="entry name" value="CONSERVED PROTEIN"/>
    <property type="match status" value="1"/>
</dbReference>
<keyword evidence="5" id="KW-1185">Reference proteome</keyword>
<dbReference type="Pfam" id="PF13556">
    <property type="entry name" value="HTH_30"/>
    <property type="match status" value="1"/>
</dbReference>
<evidence type="ECO:0000259" key="2">
    <source>
        <dbReference type="Pfam" id="PF13556"/>
    </source>
</evidence>
<dbReference type="Pfam" id="PF17853">
    <property type="entry name" value="GGDEF_2"/>
    <property type="match status" value="1"/>
</dbReference>
<evidence type="ECO:0000256" key="1">
    <source>
        <dbReference type="ARBA" id="ARBA00006754"/>
    </source>
</evidence>
<dbReference type="InterPro" id="IPR051448">
    <property type="entry name" value="CdaR-like_regulators"/>
</dbReference>
<feature type="domain" description="PucR C-terminal helix-turn-helix" evidence="2">
    <location>
        <begin position="355"/>
        <end position="413"/>
    </location>
</feature>
<comment type="caution">
    <text evidence="4">The sequence shown here is derived from an EMBL/GenBank/DDBJ whole genome shotgun (WGS) entry which is preliminary data.</text>
</comment>
<dbReference type="RefSeq" id="WP_175588254.1">
    <property type="nucleotide sequence ID" value="NZ_JABWGN010000002.1"/>
</dbReference>
<name>A0A7Y6I467_9ACTN</name>
<dbReference type="InterPro" id="IPR042070">
    <property type="entry name" value="PucR_C-HTH_sf"/>
</dbReference>
<feature type="domain" description="CdaR GGDEF-like" evidence="3">
    <location>
        <begin position="157"/>
        <end position="309"/>
    </location>
</feature>
<evidence type="ECO:0000313" key="5">
    <source>
        <dbReference type="Proteomes" id="UP000586042"/>
    </source>
</evidence>
<organism evidence="4 5">
    <name type="scientific">Nonomuraea montanisoli</name>
    <dbReference type="NCBI Taxonomy" id="2741721"/>
    <lineage>
        <taxon>Bacteria</taxon>
        <taxon>Bacillati</taxon>
        <taxon>Actinomycetota</taxon>
        <taxon>Actinomycetes</taxon>
        <taxon>Streptosporangiales</taxon>
        <taxon>Streptosporangiaceae</taxon>
        <taxon>Nonomuraea</taxon>
    </lineage>
</organism>
<evidence type="ECO:0000313" key="4">
    <source>
        <dbReference type="EMBL" id="NUW30803.1"/>
    </source>
</evidence>
<dbReference type="InterPro" id="IPR041522">
    <property type="entry name" value="CdaR_GGDEF"/>
</dbReference>
<comment type="similarity">
    <text evidence="1">Belongs to the CdaR family.</text>
</comment>
<protein>
    <submittedName>
        <fullName evidence="4">Helix-turn-helix domain-containing protein</fullName>
    </submittedName>
</protein>
<sequence>MATLQQSVDDLAARLGRPLLVEDRLHRVVAHSEQSGAMDDVRRDSILRRRAAPEARRRLAAAGIHDAAGPLRIPGAPGTGLLPRVCVPVRHDGGLLGFLWFIDADPPMTEAQVAEAAAAAPGLGLTLLHESLAAGLPARQELEAVAGLMLGEHDAARRLVEAGAFPRAQPVTALVARPHGPLATHTRGALETRAQGPLEAHTQGPLEAHTRGPAVAPPGEEVRAALEQGALTLRRRLTGHHPLHLVRHDHVVLLIAAGAVESGPPVALAIAEELHAAMPFPVTVGVGRPRPELDGAAASYAEARHAAEVAARVPGAGRTAEWTRLGVYRMLTHLPGHELHPGLEPLLDDDQHLPLLETLETYLDLAGSAVATSRALRLHRTSLYYRLQRVEELAGTDLKDGGERLALHLSLKLARLSGRYRPRSPRPGS</sequence>
<accession>A0A7Y6I467</accession>
<dbReference type="AlphaFoldDB" id="A0A7Y6I467"/>
<dbReference type="PANTHER" id="PTHR33744">
    <property type="entry name" value="CARBOHYDRATE DIACID REGULATOR"/>
    <property type="match status" value="1"/>
</dbReference>
<dbReference type="InterPro" id="IPR025736">
    <property type="entry name" value="PucR_C-HTH_dom"/>
</dbReference>
<proteinExistence type="inferred from homology"/>